<proteinExistence type="predicted"/>
<dbReference type="SUPFAM" id="SSF56112">
    <property type="entry name" value="Protein kinase-like (PK-like)"/>
    <property type="match status" value="1"/>
</dbReference>
<feature type="region of interest" description="Disordered" evidence="1">
    <location>
        <begin position="445"/>
        <end position="468"/>
    </location>
</feature>
<evidence type="ECO:0000313" key="3">
    <source>
        <dbReference type="EMBL" id="KZV90504.1"/>
    </source>
</evidence>
<dbReference type="STRING" id="1314781.A0A165GGZ8"/>
<feature type="region of interest" description="Disordered" evidence="1">
    <location>
        <begin position="153"/>
        <end position="176"/>
    </location>
</feature>
<organism evidence="3 4">
    <name type="scientific">Exidia glandulosa HHB12029</name>
    <dbReference type="NCBI Taxonomy" id="1314781"/>
    <lineage>
        <taxon>Eukaryota</taxon>
        <taxon>Fungi</taxon>
        <taxon>Dikarya</taxon>
        <taxon>Basidiomycota</taxon>
        <taxon>Agaricomycotina</taxon>
        <taxon>Agaricomycetes</taxon>
        <taxon>Auriculariales</taxon>
        <taxon>Exidiaceae</taxon>
        <taxon>Exidia</taxon>
    </lineage>
</organism>
<dbReference type="InterPro" id="IPR000719">
    <property type="entry name" value="Prot_kinase_dom"/>
</dbReference>
<evidence type="ECO:0000256" key="1">
    <source>
        <dbReference type="SAM" id="MobiDB-lite"/>
    </source>
</evidence>
<sequence length="468" mass="51382">MDPASERHLAALDDYLAHLPPAARDPGPTLGLAQLEPDDLAATLGDLYYALGRKERWLDVDVALEFPWFLEGRETPRERAIERARLVEMPPFEFNGLVSMVLDLARMPASADDAEDELLSSSASAPADLAEIVSDVDVSWYLDKWLSPSDLPPTPVDAGANSLRPPAARTKPPGDLTSSVYLDPDFVNVTNVNGTLYCGTYCGSPVAVKMLSRAGALAHVRILKKHTSRWSELQHPHLAPYLGHFAEDGRLGIVRPWAVDSVALALKRNTHIDRLSALANVADALAYLHESLPEPIVHGNVHLGNLLLSSGTVLLADYGVNSILDRLSIMPELKANLSADDCRYMAPELFDSGSSRTMASDVFAFALLCVELHTLQPPFAHLRHAHEVVAAISKGERPHIPKDFDPTFRTLLDDCWYRLPALRPSMSEVRNRLQRMILRRDAKCHCNDSTPPPSPDLNALGLRGLPPV</sequence>
<dbReference type="InterPro" id="IPR001245">
    <property type="entry name" value="Ser-Thr/Tyr_kinase_cat_dom"/>
</dbReference>
<dbReference type="PANTHER" id="PTHR44329:SF289">
    <property type="entry name" value="SERINE_THREONINE-PROTEIN KINASE VIK"/>
    <property type="match status" value="1"/>
</dbReference>
<dbReference type="PROSITE" id="PS50011">
    <property type="entry name" value="PROTEIN_KINASE_DOM"/>
    <property type="match status" value="1"/>
</dbReference>
<name>A0A165GGZ8_EXIGL</name>
<accession>A0A165GGZ8</accession>
<keyword evidence="4" id="KW-1185">Reference proteome</keyword>
<dbReference type="EMBL" id="KV426047">
    <property type="protein sequence ID" value="KZV90504.1"/>
    <property type="molecule type" value="Genomic_DNA"/>
</dbReference>
<dbReference type="InterPro" id="IPR011009">
    <property type="entry name" value="Kinase-like_dom_sf"/>
</dbReference>
<protein>
    <submittedName>
        <fullName evidence="3">Kinase-like protein</fullName>
    </submittedName>
</protein>
<gene>
    <name evidence="3" type="ORF">EXIGLDRAFT_694606</name>
</gene>
<keyword evidence="3" id="KW-0808">Transferase</keyword>
<dbReference type="PANTHER" id="PTHR44329">
    <property type="entry name" value="SERINE/THREONINE-PROTEIN KINASE TNNI3K-RELATED"/>
    <property type="match status" value="1"/>
</dbReference>
<dbReference type="AlphaFoldDB" id="A0A165GGZ8"/>
<dbReference type="InterPro" id="IPR051681">
    <property type="entry name" value="Ser/Thr_Kinases-Pseudokinases"/>
</dbReference>
<dbReference type="GO" id="GO:0004674">
    <property type="term" value="F:protein serine/threonine kinase activity"/>
    <property type="evidence" value="ECO:0007669"/>
    <property type="project" value="TreeGrafter"/>
</dbReference>
<keyword evidence="3" id="KW-0418">Kinase</keyword>
<evidence type="ECO:0000313" key="4">
    <source>
        <dbReference type="Proteomes" id="UP000077266"/>
    </source>
</evidence>
<dbReference type="OrthoDB" id="5966500at2759"/>
<feature type="domain" description="Protein kinase" evidence="2">
    <location>
        <begin position="182"/>
        <end position="437"/>
    </location>
</feature>
<dbReference type="GO" id="GO:0005524">
    <property type="term" value="F:ATP binding"/>
    <property type="evidence" value="ECO:0007669"/>
    <property type="project" value="InterPro"/>
</dbReference>
<dbReference type="InParanoid" id="A0A165GGZ8"/>
<dbReference type="Proteomes" id="UP000077266">
    <property type="component" value="Unassembled WGS sequence"/>
</dbReference>
<dbReference type="Pfam" id="PF07714">
    <property type="entry name" value="PK_Tyr_Ser-Thr"/>
    <property type="match status" value="1"/>
</dbReference>
<dbReference type="Gene3D" id="1.10.510.10">
    <property type="entry name" value="Transferase(Phosphotransferase) domain 1"/>
    <property type="match status" value="1"/>
</dbReference>
<evidence type="ECO:0000259" key="2">
    <source>
        <dbReference type="PROSITE" id="PS50011"/>
    </source>
</evidence>
<reference evidence="3 4" key="1">
    <citation type="journal article" date="2016" name="Mol. Biol. Evol.">
        <title>Comparative Genomics of Early-Diverging Mushroom-Forming Fungi Provides Insights into the Origins of Lignocellulose Decay Capabilities.</title>
        <authorList>
            <person name="Nagy L.G."/>
            <person name="Riley R."/>
            <person name="Tritt A."/>
            <person name="Adam C."/>
            <person name="Daum C."/>
            <person name="Floudas D."/>
            <person name="Sun H."/>
            <person name="Yadav J.S."/>
            <person name="Pangilinan J."/>
            <person name="Larsson K.H."/>
            <person name="Matsuura K."/>
            <person name="Barry K."/>
            <person name="Labutti K."/>
            <person name="Kuo R."/>
            <person name="Ohm R.A."/>
            <person name="Bhattacharya S.S."/>
            <person name="Shirouzu T."/>
            <person name="Yoshinaga Y."/>
            <person name="Martin F.M."/>
            <person name="Grigoriev I.V."/>
            <person name="Hibbett D.S."/>
        </authorList>
    </citation>
    <scope>NUCLEOTIDE SEQUENCE [LARGE SCALE GENOMIC DNA]</scope>
    <source>
        <strain evidence="3 4">HHB12029</strain>
    </source>
</reference>